<proteinExistence type="predicted"/>
<keyword evidence="2" id="KW-0812">Transmembrane</keyword>
<accession>A0A7X0JCI7</accession>
<dbReference type="EMBL" id="JACHBT010000004">
    <property type="protein sequence ID" value="MBB6503936.1"/>
    <property type="molecule type" value="Genomic_DNA"/>
</dbReference>
<reference evidence="3 4" key="1">
    <citation type="submission" date="2020-08" db="EMBL/GenBank/DDBJ databases">
        <title>The Agave Microbiome: Exploring the role of microbial communities in plant adaptations to desert environments.</title>
        <authorList>
            <person name="Partida-Martinez L.P."/>
        </authorList>
    </citation>
    <scope>NUCLEOTIDE SEQUENCE [LARGE SCALE GENOMIC DNA]</scope>
    <source>
        <strain evidence="3 4">AS3.13</strain>
    </source>
</reference>
<comment type="caution">
    <text evidence="3">The sequence shown here is derived from an EMBL/GenBank/DDBJ whole genome shotgun (WGS) entry which is preliminary data.</text>
</comment>
<evidence type="ECO:0000256" key="2">
    <source>
        <dbReference type="SAM" id="Phobius"/>
    </source>
</evidence>
<gene>
    <name evidence="3" type="ORF">F4693_000894</name>
</gene>
<sequence>MRTATYRASSYRTRQDTGSRIVSVLLAVGIAIAIILALLTMGGVVHGDFGDGRRLVSFDVRNEGAKQQKSETQKAERQQAAPTRSEITPPRVVTPRPVPAPPLPEQPLHLPGVMILNHVDYAASDIGTIKGTAGPSASGKGDSGRGDDTQTVGLGPGGEPLYAAEWYRRPRPAETQPYMPRGKTGWGMVACRTAPRFHVEDCRELGETPGSGIGRGLRQAAWQFLVRPPRKGGTELIGAWVRIRFDIIPTGGPDPDQDPAGE</sequence>
<evidence type="ECO:0000313" key="4">
    <source>
        <dbReference type="Proteomes" id="UP000522313"/>
    </source>
</evidence>
<feature type="transmembrane region" description="Helical" evidence="2">
    <location>
        <begin position="21"/>
        <end position="45"/>
    </location>
</feature>
<feature type="region of interest" description="Disordered" evidence="1">
    <location>
        <begin position="63"/>
        <end position="93"/>
    </location>
</feature>
<feature type="compositionally biased region" description="Basic and acidic residues" evidence="1">
    <location>
        <begin position="63"/>
        <end position="77"/>
    </location>
</feature>
<evidence type="ECO:0000313" key="3">
    <source>
        <dbReference type="EMBL" id="MBB6503936.1"/>
    </source>
</evidence>
<protein>
    <submittedName>
        <fullName evidence="3">Protein TonB</fullName>
    </submittedName>
</protein>
<dbReference type="AlphaFoldDB" id="A0A7X0JCI7"/>
<keyword evidence="2" id="KW-0472">Membrane</keyword>
<reference evidence="3 4" key="2">
    <citation type="submission" date="2020-08" db="EMBL/GenBank/DDBJ databases">
        <authorList>
            <person name="Partida-Martinez L."/>
            <person name="Huntemann M."/>
            <person name="Clum A."/>
            <person name="Wang J."/>
            <person name="Palaniappan K."/>
            <person name="Ritter S."/>
            <person name="Chen I.-M."/>
            <person name="Stamatis D."/>
            <person name="Reddy T."/>
            <person name="O'Malley R."/>
            <person name="Daum C."/>
            <person name="Shapiro N."/>
            <person name="Ivanova N."/>
            <person name="Kyrpides N."/>
            <person name="Woyke T."/>
        </authorList>
    </citation>
    <scope>NUCLEOTIDE SEQUENCE [LARGE SCALE GENOMIC DNA]</scope>
    <source>
        <strain evidence="3 4">AS3.13</strain>
    </source>
</reference>
<keyword evidence="2" id="KW-1133">Transmembrane helix</keyword>
<name>A0A7X0JCI7_9SPHN</name>
<organism evidence="3 4">
    <name type="scientific">Sphingomonas endophytica</name>
    <dbReference type="NCBI Taxonomy" id="869719"/>
    <lineage>
        <taxon>Bacteria</taxon>
        <taxon>Pseudomonadati</taxon>
        <taxon>Pseudomonadota</taxon>
        <taxon>Alphaproteobacteria</taxon>
        <taxon>Sphingomonadales</taxon>
        <taxon>Sphingomonadaceae</taxon>
        <taxon>Sphingomonas</taxon>
    </lineage>
</organism>
<dbReference type="Proteomes" id="UP000522313">
    <property type="component" value="Unassembled WGS sequence"/>
</dbReference>
<evidence type="ECO:0000256" key="1">
    <source>
        <dbReference type="SAM" id="MobiDB-lite"/>
    </source>
</evidence>
<feature type="region of interest" description="Disordered" evidence="1">
    <location>
        <begin position="132"/>
        <end position="157"/>
    </location>
</feature>